<evidence type="ECO:0000256" key="2">
    <source>
        <dbReference type="ARBA" id="ARBA00022801"/>
    </source>
</evidence>
<dbReference type="SUPFAM" id="SSF51445">
    <property type="entry name" value="(Trans)glycosidases"/>
    <property type="match status" value="1"/>
</dbReference>
<evidence type="ECO:0000259" key="4">
    <source>
        <dbReference type="SMART" id="SM00642"/>
    </source>
</evidence>
<keyword evidence="3" id="KW-0326">Glycosidase</keyword>
<dbReference type="Gene3D" id="3.20.20.80">
    <property type="entry name" value="Glycosidases"/>
    <property type="match status" value="1"/>
</dbReference>
<accession>A0A9D9I151</accession>
<dbReference type="FunFam" id="3.90.400.10:FF:000002">
    <property type="entry name" value="Sucrose isomerase"/>
    <property type="match status" value="1"/>
</dbReference>
<dbReference type="Gene3D" id="2.60.40.1180">
    <property type="entry name" value="Golgi alpha-mannosidase II"/>
    <property type="match status" value="1"/>
</dbReference>
<dbReference type="NCBIfam" id="NF008183">
    <property type="entry name" value="PRK10933.1"/>
    <property type="match status" value="1"/>
</dbReference>
<dbReference type="SUPFAM" id="SSF51011">
    <property type="entry name" value="Glycosyl hydrolase domain"/>
    <property type="match status" value="1"/>
</dbReference>
<dbReference type="Proteomes" id="UP000823618">
    <property type="component" value="Unassembled WGS sequence"/>
</dbReference>
<proteinExistence type="inferred from homology"/>
<dbReference type="InterPro" id="IPR006047">
    <property type="entry name" value="GH13_cat_dom"/>
</dbReference>
<comment type="caution">
    <text evidence="5">The sequence shown here is derived from an EMBL/GenBank/DDBJ whole genome shotgun (WGS) entry which is preliminary data.</text>
</comment>
<evidence type="ECO:0000256" key="1">
    <source>
        <dbReference type="ARBA" id="ARBA00008061"/>
    </source>
</evidence>
<dbReference type="PANTHER" id="PTHR10357">
    <property type="entry name" value="ALPHA-AMYLASE FAMILY MEMBER"/>
    <property type="match status" value="1"/>
</dbReference>
<dbReference type="GO" id="GO:0009313">
    <property type="term" value="P:oligosaccharide catabolic process"/>
    <property type="evidence" value="ECO:0007669"/>
    <property type="project" value="TreeGrafter"/>
</dbReference>
<name>A0A9D9I151_9FIRM</name>
<dbReference type="InterPro" id="IPR045857">
    <property type="entry name" value="O16G_dom_2"/>
</dbReference>
<keyword evidence="2" id="KW-0378">Hydrolase</keyword>
<evidence type="ECO:0000313" key="5">
    <source>
        <dbReference type="EMBL" id="MBO8463647.1"/>
    </source>
</evidence>
<organism evidence="5 6">
    <name type="scientific">Candidatus Scybalomonas excrementavium</name>
    <dbReference type="NCBI Taxonomy" id="2840943"/>
    <lineage>
        <taxon>Bacteria</taxon>
        <taxon>Bacillati</taxon>
        <taxon>Bacillota</taxon>
        <taxon>Clostridia</taxon>
        <taxon>Lachnospirales</taxon>
        <taxon>Lachnospiraceae</taxon>
        <taxon>Lachnospiraceae incertae sedis</taxon>
        <taxon>Candidatus Scybalomonas</taxon>
    </lineage>
</organism>
<dbReference type="InterPro" id="IPR017853">
    <property type="entry name" value="GH"/>
</dbReference>
<dbReference type="EMBL" id="JADIML010000191">
    <property type="protein sequence ID" value="MBO8463647.1"/>
    <property type="molecule type" value="Genomic_DNA"/>
</dbReference>
<sequence>MEQKQKLWWKDAVIYQIYPKSFQDTNGDGIGDIKGIIKRLDYLQELGIKGIWLSPVYQSPQDDNGYDIADYQNIDPMFGTMEDMLCLIEEGKKRDIRIIMDLVLNHSSDEHRWFIEAKKSKDNPYHDYYVWRDGEEGVPPNDMTSCFSGSAWEWVPELKQYYFHQFSKKQPDLNWENEKVRKELYQMIKWWMDKGLGGFRLDVIDCIAKEPDKKITGNGPRLHEFIKEMAKETFGGSDFLTVGETWGATPELAMQYSNPDGSEFSMVFQFEHIMLDQDGPEKWDVKPLDLVELKQVLSKWQDALYQKGWNSLFWNNHDLPRAVSRFGDDKVYRVESAKMLATVLHGMQGTPYIYQGEEIGMTNVQYELGEYRDIELLNMYQERKEKGYKEADIMNSIYKKGRDNARTPMQWSDEKEAGFTDGTPWMKVNPNYKEIHVERQRKEEDSIFTYYKTLVHLRKEMPIFVEGKYELLLPNHPDIFAYRRILGNEELLIVANFHGNEIQCPDIQVEKEAKKLLSNYKEEKVGVLQPYEARMYHIIK</sequence>
<gene>
    <name evidence="5" type="ORF">IAC13_06940</name>
</gene>
<protein>
    <submittedName>
        <fullName evidence="5">Alpha-glucosidase</fullName>
    </submittedName>
</protein>
<dbReference type="FunFam" id="3.20.20.80:FF:000064">
    <property type="entry name" value="Oligo-1,6-glucosidase"/>
    <property type="match status" value="2"/>
</dbReference>
<reference evidence="5" key="1">
    <citation type="submission" date="2020-10" db="EMBL/GenBank/DDBJ databases">
        <authorList>
            <person name="Gilroy R."/>
        </authorList>
    </citation>
    <scope>NUCLEOTIDE SEQUENCE</scope>
    <source>
        <strain evidence="5">E3-2379</strain>
    </source>
</reference>
<evidence type="ECO:0000256" key="3">
    <source>
        <dbReference type="ARBA" id="ARBA00023295"/>
    </source>
</evidence>
<dbReference type="CDD" id="cd11333">
    <property type="entry name" value="AmyAc_SI_OligoGlu_DGase"/>
    <property type="match status" value="1"/>
</dbReference>
<dbReference type="FunFam" id="2.60.40.1180:FF:000007">
    <property type="entry name" value="Sucrose isomerase"/>
    <property type="match status" value="1"/>
</dbReference>
<reference evidence="5" key="2">
    <citation type="journal article" date="2021" name="PeerJ">
        <title>Extensive microbial diversity within the chicken gut microbiome revealed by metagenomics and culture.</title>
        <authorList>
            <person name="Gilroy R."/>
            <person name="Ravi A."/>
            <person name="Getino M."/>
            <person name="Pursley I."/>
            <person name="Horton D.L."/>
            <person name="Alikhan N.F."/>
            <person name="Baker D."/>
            <person name="Gharbi K."/>
            <person name="Hall N."/>
            <person name="Watson M."/>
            <person name="Adriaenssens E.M."/>
            <person name="Foster-Nyarko E."/>
            <person name="Jarju S."/>
            <person name="Secka A."/>
            <person name="Antonio M."/>
            <person name="Oren A."/>
            <person name="Chaudhuri R.R."/>
            <person name="La Ragione R."/>
            <person name="Hildebrand F."/>
            <person name="Pallen M.J."/>
        </authorList>
    </citation>
    <scope>NUCLEOTIDE SEQUENCE</scope>
    <source>
        <strain evidence="5">E3-2379</strain>
    </source>
</reference>
<dbReference type="InterPro" id="IPR013780">
    <property type="entry name" value="Glyco_hydro_b"/>
</dbReference>
<dbReference type="Pfam" id="PF00128">
    <property type="entry name" value="Alpha-amylase"/>
    <property type="match status" value="1"/>
</dbReference>
<dbReference type="Gene3D" id="3.90.400.10">
    <property type="entry name" value="Oligo-1,6-glucosidase, Domain 2"/>
    <property type="match status" value="1"/>
</dbReference>
<dbReference type="GO" id="GO:0004556">
    <property type="term" value="F:alpha-amylase activity"/>
    <property type="evidence" value="ECO:0007669"/>
    <property type="project" value="TreeGrafter"/>
</dbReference>
<dbReference type="SMART" id="SM00642">
    <property type="entry name" value="Aamy"/>
    <property type="match status" value="1"/>
</dbReference>
<feature type="domain" description="Glycosyl hydrolase family 13 catalytic" evidence="4">
    <location>
        <begin position="16"/>
        <end position="406"/>
    </location>
</feature>
<comment type="similarity">
    <text evidence="1">Belongs to the glycosyl hydrolase 13 family.</text>
</comment>
<dbReference type="AlphaFoldDB" id="A0A9D9I151"/>
<evidence type="ECO:0000313" key="6">
    <source>
        <dbReference type="Proteomes" id="UP000823618"/>
    </source>
</evidence>
<dbReference type="PANTHER" id="PTHR10357:SF179">
    <property type="entry name" value="NEUTRAL AND BASIC AMINO ACID TRANSPORT PROTEIN RBAT"/>
    <property type="match status" value="1"/>
</dbReference>